<sequence length="241" mass="26790">MFLPPNYVPRSCLGTTVSQVVSWTLASTTTTMSDATTVATGCPLQTQIACFRIKTHGHPLIEDQYLGTGVYNGRGHAVAGADLVPEDSIWHLSESGQLISVQRRAVLQYIDAWNPDQAPQDYVEGWWVGQAKIFALDDAYAEYSLQYQGQDAKPYLVEASCELDCMSKAVTCTGPPNSTQLYTFDPDGQIADGNYVEGVPYWEPDGFSDLNFRLMWYNIPKYWDMLPVTLTAEETDCPCLD</sequence>
<accession>A0ACC0CN93</accession>
<reference evidence="1 2" key="1">
    <citation type="journal article" date="2022" name="New Phytol.">
        <title>Ecological generalism drives hyperdiversity of secondary metabolite gene clusters in xylarialean endophytes.</title>
        <authorList>
            <person name="Franco M.E.E."/>
            <person name="Wisecaver J.H."/>
            <person name="Arnold A.E."/>
            <person name="Ju Y.M."/>
            <person name="Slot J.C."/>
            <person name="Ahrendt S."/>
            <person name="Moore L.P."/>
            <person name="Eastman K.E."/>
            <person name="Scott K."/>
            <person name="Konkel Z."/>
            <person name="Mondo S.J."/>
            <person name="Kuo A."/>
            <person name="Hayes R.D."/>
            <person name="Haridas S."/>
            <person name="Andreopoulos B."/>
            <person name="Riley R."/>
            <person name="LaButti K."/>
            <person name="Pangilinan J."/>
            <person name="Lipzen A."/>
            <person name="Amirebrahimi M."/>
            <person name="Yan J."/>
            <person name="Adam C."/>
            <person name="Keymanesh K."/>
            <person name="Ng V."/>
            <person name="Louie K."/>
            <person name="Northen T."/>
            <person name="Drula E."/>
            <person name="Henrissat B."/>
            <person name="Hsieh H.M."/>
            <person name="Youens-Clark K."/>
            <person name="Lutzoni F."/>
            <person name="Miadlikowska J."/>
            <person name="Eastwood D.C."/>
            <person name="Hamelin R.C."/>
            <person name="Grigoriev I.V."/>
            <person name="U'Ren J.M."/>
        </authorList>
    </citation>
    <scope>NUCLEOTIDE SEQUENCE [LARGE SCALE GENOMIC DNA]</scope>
    <source>
        <strain evidence="1 2">ER1909</strain>
    </source>
</reference>
<dbReference type="Proteomes" id="UP001497680">
    <property type="component" value="Unassembled WGS sequence"/>
</dbReference>
<dbReference type="EMBL" id="MU394386">
    <property type="protein sequence ID" value="KAI6081788.1"/>
    <property type="molecule type" value="Genomic_DNA"/>
</dbReference>
<comment type="caution">
    <text evidence="1">The sequence shown here is derived from an EMBL/GenBank/DDBJ whole genome shotgun (WGS) entry which is preliminary data.</text>
</comment>
<proteinExistence type="predicted"/>
<protein>
    <submittedName>
        <fullName evidence="1">Uncharacterized protein</fullName>
    </submittedName>
</protein>
<gene>
    <name evidence="1" type="ORF">F4821DRAFT_18026</name>
</gene>
<keyword evidence="2" id="KW-1185">Reference proteome</keyword>
<evidence type="ECO:0000313" key="2">
    <source>
        <dbReference type="Proteomes" id="UP001497680"/>
    </source>
</evidence>
<name>A0ACC0CN93_9PEZI</name>
<organism evidence="1 2">
    <name type="scientific">Hypoxylon rubiginosum</name>
    <dbReference type="NCBI Taxonomy" id="110542"/>
    <lineage>
        <taxon>Eukaryota</taxon>
        <taxon>Fungi</taxon>
        <taxon>Dikarya</taxon>
        <taxon>Ascomycota</taxon>
        <taxon>Pezizomycotina</taxon>
        <taxon>Sordariomycetes</taxon>
        <taxon>Xylariomycetidae</taxon>
        <taxon>Xylariales</taxon>
        <taxon>Hypoxylaceae</taxon>
        <taxon>Hypoxylon</taxon>
    </lineage>
</organism>
<evidence type="ECO:0000313" key="1">
    <source>
        <dbReference type="EMBL" id="KAI6081788.1"/>
    </source>
</evidence>